<protein>
    <submittedName>
        <fullName evidence="1">Uncharacterized protein</fullName>
    </submittedName>
</protein>
<accession>A0A2P5YP00</accession>
<dbReference type="EMBL" id="KZ662939">
    <property type="protein sequence ID" value="PPS17327.1"/>
    <property type="molecule type" value="Genomic_DNA"/>
</dbReference>
<name>A0A2P5YP00_GOSBA</name>
<evidence type="ECO:0000313" key="2">
    <source>
        <dbReference type="Proteomes" id="UP000239757"/>
    </source>
</evidence>
<dbReference type="AlphaFoldDB" id="A0A2P5YP00"/>
<evidence type="ECO:0000313" key="1">
    <source>
        <dbReference type="EMBL" id="PPS17327.1"/>
    </source>
</evidence>
<proteinExistence type="predicted"/>
<organism evidence="1 2">
    <name type="scientific">Gossypium barbadense</name>
    <name type="common">Sea Island cotton</name>
    <name type="synonym">Hibiscus barbadensis</name>
    <dbReference type="NCBI Taxonomy" id="3634"/>
    <lineage>
        <taxon>Eukaryota</taxon>
        <taxon>Viridiplantae</taxon>
        <taxon>Streptophyta</taxon>
        <taxon>Embryophyta</taxon>
        <taxon>Tracheophyta</taxon>
        <taxon>Spermatophyta</taxon>
        <taxon>Magnoliopsida</taxon>
        <taxon>eudicotyledons</taxon>
        <taxon>Gunneridae</taxon>
        <taxon>Pentapetalae</taxon>
        <taxon>rosids</taxon>
        <taxon>malvids</taxon>
        <taxon>Malvales</taxon>
        <taxon>Malvaceae</taxon>
        <taxon>Malvoideae</taxon>
        <taxon>Gossypium</taxon>
    </lineage>
</organism>
<sequence length="165" mass="18336">MRKTCAAIDFLGLRRGLNMEPLVLRWALSIEFGGDVGRVPGNWVGNLLLHANSRPIVAYTDLGRQLLVVIVTGPLPLNFLGDIFSYHSSPHSLIVTSRCRSFYRVRPQWGLMVGDQFRILSCLCVERWTSALTDLLTVTSGGLSFITICAVHDHLRNTGRKVSSI</sequence>
<reference evidence="1 2" key="1">
    <citation type="submission" date="2015-01" db="EMBL/GenBank/DDBJ databases">
        <title>Genome of allotetraploid Gossypium barbadense reveals genomic plasticity and fiber elongation in cotton evolution.</title>
        <authorList>
            <person name="Chen X."/>
            <person name="Liu X."/>
            <person name="Zhao B."/>
            <person name="Zheng H."/>
            <person name="Hu Y."/>
            <person name="Lu G."/>
            <person name="Yang C."/>
            <person name="Chen J."/>
            <person name="Shan C."/>
            <person name="Zhang L."/>
            <person name="Zhou Y."/>
            <person name="Wang L."/>
            <person name="Guo W."/>
            <person name="Bai Y."/>
            <person name="Ruan J."/>
            <person name="Shangguan X."/>
            <person name="Mao Y."/>
            <person name="Jiang J."/>
            <person name="Zhu Y."/>
            <person name="Lei J."/>
            <person name="Kang H."/>
            <person name="Chen S."/>
            <person name="He X."/>
            <person name="Wang R."/>
            <person name="Wang Y."/>
            <person name="Chen J."/>
            <person name="Wang L."/>
            <person name="Yu S."/>
            <person name="Wang B."/>
            <person name="Wei J."/>
            <person name="Song S."/>
            <person name="Lu X."/>
            <person name="Gao Z."/>
            <person name="Gu W."/>
            <person name="Deng X."/>
            <person name="Ma D."/>
            <person name="Wang S."/>
            <person name="Liang W."/>
            <person name="Fang L."/>
            <person name="Cai C."/>
            <person name="Zhu X."/>
            <person name="Zhou B."/>
            <person name="Zhang Y."/>
            <person name="Chen Z."/>
            <person name="Xu S."/>
            <person name="Zhu R."/>
            <person name="Wang S."/>
            <person name="Zhang T."/>
            <person name="Zhao G."/>
        </authorList>
    </citation>
    <scope>NUCLEOTIDE SEQUENCE [LARGE SCALE GENOMIC DNA]</scope>
    <source>
        <strain evidence="2">cv. Xinhai21</strain>
        <tissue evidence="1">Leaf</tissue>
    </source>
</reference>
<gene>
    <name evidence="1" type="ORF">GOBAR_AA03252</name>
</gene>
<dbReference type="Proteomes" id="UP000239757">
    <property type="component" value="Unassembled WGS sequence"/>
</dbReference>